<evidence type="ECO:0000256" key="1">
    <source>
        <dbReference type="SAM" id="MobiDB-lite"/>
    </source>
</evidence>
<sequence>MRHFNPISSFDQAAVMVARAWFHTSPERRAIRLFRSLNSIAILFGLFLSSEDLREDSIIFSYFMTSQGGFQRFSARILRRSEPTGAHTQKDEAEAPSFSFRAPAPPIADGGQGAGLRCASFLGARATSRDAGAGRARRPEPQR</sequence>
<dbReference type="RefSeq" id="WP_173164828.1">
    <property type="nucleotide sequence ID" value="NZ_CP053716.1"/>
</dbReference>
<evidence type="ECO:0000313" key="3">
    <source>
        <dbReference type="Proteomes" id="UP000503297"/>
    </source>
</evidence>
<evidence type="ECO:0000313" key="2">
    <source>
        <dbReference type="EMBL" id="QKF07588.1"/>
    </source>
</evidence>
<name>A0A6M8J7P0_9ACTN</name>
<keyword evidence="3" id="KW-1185">Reference proteome</keyword>
<protein>
    <submittedName>
        <fullName evidence="2">Uncharacterized protein</fullName>
    </submittedName>
</protein>
<accession>A0A6M8J7P0</accession>
<proteinExistence type="predicted"/>
<dbReference type="Proteomes" id="UP000503297">
    <property type="component" value="Chromosome"/>
</dbReference>
<gene>
    <name evidence="2" type="ORF">HLV38_05250</name>
</gene>
<reference evidence="3" key="1">
    <citation type="submission" date="2020-05" db="EMBL/GenBank/DDBJ databases">
        <title>Novel species in genus Nocardioides.</title>
        <authorList>
            <person name="Zhang G."/>
        </authorList>
    </citation>
    <scope>NUCLEOTIDE SEQUENCE [LARGE SCALE GENOMIC DNA]</scope>
    <source>
        <strain evidence="3">zg-1050</strain>
    </source>
</reference>
<dbReference type="KEGG" id="bwa:HLV38_05250"/>
<feature type="region of interest" description="Disordered" evidence="1">
    <location>
        <begin position="81"/>
        <end position="112"/>
    </location>
</feature>
<organism evidence="2 3">
    <name type="scientific">Berryella wangjianweii</name>
    <dbReference type="NCBI Taxonomy" id="2734634"/>
    <lineage>
        <taxon>Bacteria</taxon>
        <taxon>Bacillati</taxon>
        <taxon>Actinomycetota</taxon>
        <taxon>Coriobacteriia</taxon>
        <taxon>Eggerthellales</taxon>
        <taxon>Eggerthellaceae</taxon>
        <taxon>Berryella</taxon>
    </lineage>
</organism>
<dbReference type="AlphaFoldDB" id="A0A6M8J7P0"/>
<dbReference type="EMBL" id="CP053716">
    <property type="protein sequence ID" value="QKF07588.1"/>
    <property type="molecule type" value="Genomic_DNA"/>
</dbReference>